<evidence type="ECO:0000256" key="9">
    <source>
        <dbReference type="ARBA" id="ARBA00023004"/>
    </source>
</evidence>
<dbReference type="GO" id="GO:0020037">
    <property type="term" value="F:heme binding"/>
    <property type="evidence" value="ECO:0007669"/>
    <property type="project" value="UniProtKB-UniRule"/>
</dbReference>
<dbReference type="GO" id="GO:0046872">
    <property type="term" value="F:metal ion binding"/>
    <property type="evidence" value="ECO:0007669"/>
    <property type="project" value="UniProtKB-UniRule"/>
</dbReference>
<feature type="domain" description="Cytochrome b5 heme-binding" evidence="13">
    <location>
        <begin position="61"/>
        <end position="137"/>
    </location>
</feature>
<evidence type="ECO:0000313" key="15">
    <source>
        <dbReference type="Proteomes" id="UP001386955"/>
    </source>
</evidence>
<keyword evidence="15" id="KW-1185">Reference proteome</keyword>
<dbReference type="FunFam" id="3.10.120.10:FF:000002">
    <property type="entry name" value="Cytochrome b5 type B"/>
    <property type="match status" value="1"/>
</dbReference>
<dbReference type="InterPro" id="IPR001199">
    <property type="entry name" value="Cyt_B5-like_heme/steroid-bd"/>
</dbReference>
<keyword evidence="5 12" id="KW-0479">Metal-binding</keyword>
<dbReference type="Gene3D" id="3.10.120.10">
    <property type="entry name" value="Cytochrome b5-like heme/steroid binding domain"/>
    <property type="match status" value="1"/>
</dbReference>
<evidence type="ECO:0000256" key="2">
    <source>
        <dbReference type="ARBA" id="ARBA00022448"/>
    </source>
</evidence>
<keyword evidence="8 12" id="KW-1133">Transmembrane helix</keyword>
<dbReference type="PROSITE" id="PS50255">
    <property type="entry name" value="CYTOCHROME_B5_2"/>
    <property type="match status" value="1"/>
</dbReference>
<keyword evidence="3 12" id="KW-0349">Heme</keyword>
<dbReference type="InterPro" id="IPR036400">
    <property type="entry name" value="Cyt_B5-like_heme/steroid_sf"/>
</dbReference>
<dbReference type="InterPro" id="IPR050668">
    <property type="entry name" value="Cytochrome_b5"/>
</dbReference>
<keyword evidence="9 12" id="KW-0408">Iron</keyword>
<name>A0AAN9XF10_PSOTE</name>
<reference evidence="14 15" key="1">
    <citation type="submission" date="2024-01" db="EMBL/GenBank/DDBJ databases">
        <title>The genomes of 5 underutilized Papilionoideae crops provide insights into root nodulation and disease resistanc.</title>
        <authorList>
            <person name="Jiang F."/>
        </authorList>
    </citation>
    <scope>NUCLEOTIDE SEQUENCE [LARGE SCALE GENOMIC DNA]</scope>
    <source>
        <strain evidence="14">DUOXIRENSHENG_FW03</strain>
        <tissue evidence="14">Leaves</tissue>
    </source>
</reference>
<evidence type="ECO:0000256" key="11">
    <source>
        <dbReference type="ARBA" id="ARBA00038168"/>
    </source>
</evidence>
<evidence type="ECO:0000313" key="14">
    <source>
        <dbReference type="EMBL" id="KAK7389772.1"/>
    </source>
</evidence>
<evidence type="ECO:0000256" key="1">
    <source>
        <dbReference type="ARBA" id="ARBA00004131"/>
    </source>
</evidence>
<comment type="caution">
    <text evidence="14">The sequence shown here is derived from an EMBL/GenBank/DDBJ whole genome shotgun (WGS) entry which is preliminary data.</text>
</comment>
<protein>
    <recommendedName>
        <fullName evidence="13">Cytochrome b5 heme-binding domain-containing protein</fullName>
    </recommendedName>
</protein>
<accession>A0AAN9XF10</accession>
<evidence type="ECO:0000256" key="5">
    <source>
        <dbReference type="ARBA" id="ARBA00022723"/>
    </source>
</evidence>
<dbReference type="SMART" id="SM01117">
    <property type="entry name" value="Cyt-b5"/>
    <property type="match status" value="1"/>
</dbReference>
<dbReference type="PANTHER" id="PTHR19359">
    <property type="entry name" value="CYTOCHROME B5"/>
    <property type="match status" value="1"/>
</dbReference>
<evidence type="ECO:0000256" key="10">
    <source>
        <dbReference type="ARBA" id="ARBA00023136"/>
    </source>
</evidence>
<keyword evidence="4 12" id="KW-0812">Transmembrane</keyword>
<keyword evidence="7" id="KW-0249">Electron transport</keyword>
<dbReference type="Proteomes" id="UP001386955">
    <property type="component" value="Unassembled WGS sequence"/>
</dbReference>
<dbReference type="SUPFAM" id="SSF55856">
    <property type="entry name" value="Cytochrome b5-like heme/steroid binding domain"/>
    <property type="match status" value="1"/>
</dbReference>
<gene>
    <name evidence="14" type="ORF">VNO78_25065</name>
</gene>
<dbReference type="PROSITE" id="PS00191">
    <property type="entry name" value="CYTOCHROME_B5_1"/>
    <property type="match status" value="1"/>
</dbReference>
<keyword evidence="10 12" id="KW-0472">Membrane</keyword>
<proteinExistence type="inferred from homology"/>
<dbReference type="AlphaFoldDB" id="A0AAN9XF10"/>
<dbReference type="Pfam" id="PF00173">
    <property type="entry name" value="Cyt-b5"/>
    <property type="match status" value="1"/>
</dbReference>
<organism evidence="14 15">
    <name type="scientific">Psophocarpus tetragonolobus</name>
    <name type="common">Winged bean</name>
    <name type="synonym">Dolichos tetragonolobus</name>
    <dbReference type="NCBI Taxonomy" id="3891"/>
    <lineage>
        <taxon>Eukaryota</taxon>
        <taxon>Viridiplantae</taxon>
        <taxon>Streptophyta</taxon>
        <taxon>Embryophyta</taxon>
        <taxon>Tracheophyta</taxon>
        <taxon>Spermatophyta</taxon>
        <taxon>Magnoliopsida</taxon>
        <taxon>eudicotyledons</taxon>
        <taxon>Gunneridae</taxon>
        <taxon>Pentapetalae</taxon>
        <taxon>rosids</taxon>
        <taxon>fabids</taxon>
        <taxon>Fabales</taxon>
        <taxon>Fabaceae</taxon>
        <taxon>Papilionoideae</taxon>
        <taxon>50 kb inversion clade</taxon>
        <taxon>NPAAA clade</taxon>
        <taxon>indigoferoid/millettioid clade</taxon>
        <taxon>Phaseoleae</taxon>
        <taxon>Psophocarpus</taxon>
    </lineage>
</organism>
<feature type="transmembrane region" description="Helical" evidence="12">
    <location>
        <begin position="170"/>
        <end position="189"/>
    </location>
</feature>
<dbReference type="EMBL" id="JAYMYS010000006">
    <property type="protein sequence ID" value="KAK7389772.1"/>
    <property type="molecule type" value="Genomic_DNA"/>
</dbReference>
<evidence type="ECO:0000256" key="3">
    <source>
        <dbReference type="ARBA" id="ARBA00022617"/>
    </source>
</evidence>
<evidence type="ECO:0000256" key="4">
    <source>
        <dbReference type="ARBA" id="ARBA00022692"/>
    </source>
</evidence>
<dbReference type="GO" id="GO:0005789">
    <property type="term" value="C:endoplasmic reticulum membrane"/>
    <property type="evidence" value="ECO:0007669"/>
    <property type="project" value="UniProtKB-SubCell"/>
</dbReference>
<evidence type="ECO:0000259" key="13">
    <source>
        <dbReference type="PROSITE" id="PS50255"/>
    </source>
</evidence>
<evidence type="ECO:0000256" key="6">
    <source>
        <dbReference type="ARBA" id="ARBA00022824"/>
    </source>
</evidence>
<sequence length="200" mass="22333">MFPSFLVEKVSLGNFKCANTIINSLRLLVKRNISGKSSVRKKTIFSSLSSLLEEAAMASENKFFSFQEVAKHNHRNDCWIIINGKVYDVTTFMEDHPGGGEVLVTVKGKDATTDFEEVGHSESAIEMMETYFVGEVDRSTLVEQVADDSPRPLIHAPAHNNQSSGFVVKMLQYIVPLLILAFAFALQYYGKRTNSTESEN</sequence>
<comment type="subcellular location">
    <subcellularLocation>
        <location evidence="1">Endoplasmic reticulum membrane</location>
        <topology evidence="1">Single-pass membrane protein</topology>
        <orientation evidence="1">Cytoplasmic side</orientation>
    </subcellularLocation>
</comment>
<dbReference type="PANTHER" id="PTHR19359:SF129">
    <property type="entry name" value="CYTOCHROME B5 ISOFORM B"/>
    <property type="match status" value="1"/>
</dbReference>
<dbReference type="InterPro" id="IPR018506">
    <property type="entry name" value="Cyt_B5_heme-BS"/>
</dbReference>
<keyword evidence="2" id="KW-0813">Transport</keyword>
<dbReference type="PRINTS" id="PR00363">
    <property type="entry name" value="CYTOCHROMEB5"/>
</dbReference>
<comment type="similarity">
    <text evidence="11 12">Belongs to the cytochrome b5 family.</text>
</comment>
<evidence type="ECO:0000256" key="12">
    <source>
        <dbReference type="RuleBase" id="RU362121"/>
    </source>
</evidence>
<evidence type="ECO:0000256" key="7">
    <source>
        <dbReference type="ARBA" id="ARBA00022982"/>
    </source>
</evidence>
<keyword evidence="6" id="KW-0256">Endoplasmic reticulum</keyword>
<evidence type="ECO:0000256" key="8">
    <source>
        <dbReference type="ARBA" id="ARBA00022989"/>
    </source>
</evidence>